<protein>
    <submittedName>
        <fullName evidence="1">Uncharacterized protein</fullName>
    </submittedName>
</protein>
<accession>H5SCW3</accession>
<proteinExistence type="predicted"/>
<organism evidence="1">
    <name type="scientific">uncultured Chloroflexota bacterium</name>
    <dbReference type="NCBI Taxonomy" id="166587"/>
    <lineage>
        <taxon>Bacteria</taxon>
        <taxon>Bacillati</taxon>
        <taxon>Chloroflexota</taxon>
        <taxon>environmental samples</taxon>
    </lineage>
</organism>
<dbReference type="AlphaFoldDB" id="H5SCW3"/>
<reference evidence="1" key="1">
    <citation type="journal article" date="2005" name="Environ. Microbiol.">
        <title>Genetic and functional properties of uncultivated thermophilic crenarchaeotes from a subsurface gold mine as revealed by analysis of genome fragments.</title>
        <authorList>
            <person name="Nunoura T."/>
            <person name="Hirayama H."/>
            <person name="Takami H."/>
            <person name="Oida H."/>
            <person name="Nishi S."/>
            <person name="Shimamura S."/>
            <person name="Suzuki Y."/>
            <person name="Inagaki F."/>
            <person name="Takai K."/>
            <person name="Nealson K.H."/>
            <person name="Horikoshi K."/>
        </authorList>
    </citation>
    <scope>NUCLEOTIDE SEQUENCE</scope>
</reference>
<gene>
    <name evidence="1" type="ORF">HGMM_F11H08C09</name>
</gene>
<evidence type="ECO:0000313" key="1">
    <source>
        <dbReference type="EMBL" id="BAL53999.1"/>
    </source>
</evidence>
<reference evidence="1" key="2">
    <citation type="journal article" date="2012" name="PLoS ONE">
        <title>A Deeply Branching Thermophilic Bacterium with an Ancient Acetyl-CoA Pathway Dominates a Subsurface Ecosystem.</title>
        <authorList>
            <person name="Takami H."/>
            <person name="Noguchi H."/>
            <person name="Takaki Y."/>
            <person name="Uchiyama I."/>
            <person name="Toyoda A."/>
            <person name="Nishi S."/>
            <person name="Chee G.-J."/>
            <person name="Arai W."/>
            <person name="Nunoura T."/>
            <person name="Itoh T."/>
            <person name="Hattori M."/>
            <person name="Takai K."/>
        </authorList>
    </citation>
    <scope>NUCLEOTIDE SEQUENCE</scope>
</reference>
<dbReference type="EMBL" id="AP011674">
    <property type="protein sequence ID" value="BAL53999.1"/>
    <property type="molecule type" value="Genomic_DNA"/>
</dbReference>
<sequence length="59" mass="6884">MKRLSLPDEQTIRAYIEKIYTRGVKLAKTKIELHSFLQEEIAALATDTNYSLKDRVFLL</sequence>
<name>H5SCW3_9CHLR</name>